<keyword evidence="4" id="KW-1185">Reference proteome</keyword>
<dbReference type="RefSeq" id="WP_073420837.1">
    <property type="nucleotide sequence ID" value="NZ_FQVX01000002.1"/>
</dbReference>
<feature type="region of interest" description="Disordered" evidence="1">
    <location>
        <begin position="307"/>
        <end position="326"/>
    </location>
</feature>
<dbReference type="AlphaFoldDB" id="A0A1M5K0Z7"/>
<evidence type="ECO:0000256" key="1">
    <source>
        <dbReference type="SAM" id="MobiDB-lite"/>
    </source>
</evidence>
<dbReference type="Proteomes" id="UP000184471">
    <property type="component" value="Unassembled WGS sequence"/>
</dbReference>
<dbReference type="PRINTS" id="PR00081">
    <property type="entry name" value="GDHRDH"/>
</dbReference>
<dbReference type="Gene3D" id="3.40.50.720">
    <property type="entry name" value="NAD(P)-binding Rossmann-like Domain"/>
    <property type="match status" value="1"/>
</dbReference>
<evidence type="ECO:0000259" key="2">
    <source>
        <dbReference type="Pfam" id="PF01370"/>
    </source>
</evidence>
<dbReference type="PANTHER" id="PTHR48079:SF6">
    <property type="entry name" value="NAD(P)-BINDING DOMAIN-CONTAINING PROTEIN-RELATED"/>
    <property type="match status" value="1"/>
</dbReference>
<dbReference type="InterPro" id="IPR001509">
    <property type="entry name" value="Epimerase_deHydtase"/>
</dbReference>
<dbReference type="InterPro" id="IPR036291">
    <property type="entry name" value="NAD(P)-bd_dom_sf"/>
</dbReference>
<dbReference type="EMBL" id="FQVX01000002">
    <property type="protein sequence ID" value="SHG46335.1"/>
    <property type="molecule type" value="Genomic_DNA"/>
</dbReference>
<dbReference type="InterPro" id="IPR002347">
    <property type="entry name" value="SDR_fam"/>
</dbReference>
<evidence type="ECO:0000313" key="3">
    <source>
        <dbReference type="EMBL" id="SHG46335.1"/>
    </source>
</evidence>
<accession>A0A1M5K0Z7</accession>
<dbReference type="PANTHER" id="PTHR48079">
    <property type="entry name" value="PROTEIN YEEZ"/>
    <property type="match status" value="1"/>
</dbReference>
<dbReference type="Pfam" id="PF01370">
    <property type="entry name" value="Epimerase"/>
    <property type="match status" value="1"/>
</dbReference>
<reference evidence="3 4" key="1">
    <citation type="submission" date="2016-11" db="EMBL/GenBank/DDBJ databases">
        <authorList>
            <person name="Jaros S."/>
            <person name="Januszkiewicz K."/>
            <person name="Wedrychowicz H."/>
        </authorList>
    </citation>
    <scope>NUCLEOTIDE SEQUENCE [LARGE SCALE GENOMIC DNA]</scope>
    <source>
        <strain evidence="3 4">DSM 45408</strain>
    </source>
</reference>
<gene>
    <name evidence="3" type="ORF">SAMN05444351_2718</name>
</gene>
<protein>
    <submittedName>
        <fullName evidence="3">Nucleoside-diphosphate-sugar epimerase</fullName>
    </submittedName>
</protein>
<dbReference type="OrthoDB" id="9795501at2"/>
<dbReference type="SUPFAM" id="SSF51735">
    <property type="entry name" value="NAD(P)-binding Rossmann-fold domains"/>
    <property type="match status" value="1"/>
</dbReference>
<organism evidence="3 4">
    <name type="scientific">Geodermatophilus nigrescens</name>
    <dbReference type="NCBI Taxonomy" id="1070870"/>
    <lineage>
        <taxon>Bacteria</taxon>
        <taxon>Bacillati</taxon>
        <taxon>Actinomycetota</taxon>
        <taxon>Actinomycetes</taxon>
        <taxon>Geodermatophilales</taxon>
        <taxon>Geodermatophilaceae</taxon>
        <taxon>Geodermatophilus</taxon>
    </lineage>
</organism>
<sequence length="326" mass="34530">MRVLVTGSSGHLGEALVRVLREAGDDVVGLDLLPAPTTDVVASVGDRAAVRSAVRGADALVHTATLHKPHVGTHSRQEFVDTNVTGTLTVLEEAAAAGVGRAVVTSTTSAFGRALTPAPGEPAAWVDEAVPPRVRNVYGATKVAAEDLAELVARDTGLPVVVLRTSRFFPEGDDSDDVRTAYADDNVKVNELLYRRVDLADVVSAHRAALDRAPALGFGRYVVSATTPFGRGDLARLRTDAPAVVARLFPDAPELYARLGWRLFPSIDRVYVNDAARADLGWTPEWDFRAALDALAAGRPPRSALARSVGAKGYHPTSTGPYTVRG</sequence>
<feature type="domain" description="NAD-dependent epimerase/dehydratase" evidence="2">
    <location>
        <begin position="3"/>
        <end position="175"/>
    </location>
</feature>
<proteinExistence type="predicted"/>
<dbReference type="GO" id="GO:0005737">
    <property type="term" value="C:cytoplasm"/>
    <property type="evidence" value="ECO:0007669"/>
    <property type="project" value="TreeGrafter"/>
</dbReference>
<name>A0A1M5K0Z7_9ACTN</name>
<dbReference type="GO" id="GO:0004029">
    <property type="term" value="F:aldehyde dehydrogenase (NAD+) activity"/>
    <property type="evidence" value="ECO:0007669"/>
    <property type="project" value="TreeGrafter"/>
</dbReference>
<dbReference type="CDD" id="cd08946">
    <property type="entry name" value="SDR_e"/>
    <property type="match status" value="1"/>
</dbReference>
<feature type="compositionally biased region" description="Polar residues" evidence="1">
    <location>
        <begin position="316"/>
        <end position="326"/>
    </location>
</feature>
<dbReference type="STRING" id="1070870.SAMN05444351_2718"/>
<evidence type="ECO:0000313" key="4">
    <source>
        <dbReference type="Proteomes" id="UP000184471"/>
    </source>
</evidence>
<dbReference type="InterPro" id="IPR051783">
    <property type="entry name" value="NAD(P)-dependent_oxidoreduct"/>
</dbReference>